<dbReference type="Pfam" id="PF00326">
    <property type="entry name" value="Peptidase_S9"/>
    <property type="match status" value="1"/>
</dbReference>
<keyword evidence="2" id="KW-0732">Signal</keyword>
<feature type="chain" id="PRO_5026927092" evidence="2">
    <location>
        <begin position="20"/>
        <end position="658"/>
    </location>
</feature>
<dbReference type="SUPFAM" id="SSF82171">
    <property type="entry name" value="DPP6 N-terminal domain-like"/>
    <property type="match status" value="1"/>
</dbReference>
<reference evidence="4 5" key="1">
    <citation type="submission" date="2019-12" db="EMBL/GenBank/DDBJ databases">
        <title>Novel species isolated from a subtropical stream in China.</title>
        <authorList>
            <person name="Lu H."/>
        </authorList>
    </citation>
    <scope>NUCLEOTIDE SEQUENCE [LARGE SCALE GENOMIC DNA]</scope>
    <source>
        <strain evidence="4 5">FT135W</strain>
    </source>
</reference>
<organism evidence="4 5">
    <name type="scientific">Duganella flavida</name>
    <dbReference type="NCBI Taxonomy" id="2692175"/>
    <lineage>
        <taxon>Bacteria</taxon>
        <taxon>Pseudomonadati</taxon>
        <taxon>Pseudomonadota</taxon>
        <taxon>Betaproteobacteria</taxon>
        <taxon>Burkholderiales</taxon>
        <taxon>Oxalobacteraceae</taxon>
        <taxon>Telluria group</taxon>
        <taxon>Duganella</taxon>
    </lineage>
</organism>
<dbReference type="GO" id="GO:0004252">
    <property type="term" value="F:serine-type endopeptidase activity"/>
    <property type="evidence" value="ECO:0007669"/>
    <property type="project" value="TreeGrafter"/>
</dbReference>
<dbReference type="AlphaFoldDB" id="A0A6L8KKW8"/>
<dbReference type="RefSeq" id="WP_161009796.1">
    <property type="nucleotide sequence ID" value="NZ_WWCN01000025.1"/>
</dbReference>
<dbReference type="InterPro" id="IPR029058">
    <property type="entry name" value="AB_hydrolase_fold"/>
</dbReference>
<evidence type="ECO:0000313" key="4">
    <source>
        <dbReference type="EMBL" id="MYM26364.1"/>
    </source>
</evidence>
<keyword evidence="1" id="KW-0378">Hydrolase</keyword>
<dbReference type="InterPro" id="IPR001375">
    <property type="entry name" value="Peptidase_S9_cat"/>
</dbReference>
<gene>
    <name evidence="4" type="ORF">GTP46_27415</name>
</gene>
<dbReference type="EMBL" id="WWCN01000025">
    <property type="protein sequence ID" value="MYM26364.1"/>
    <property type="molecule type" value="Genomic_DNA"/>
</dbReference>
<feature type="domain" description="Peptidase S9 prolyl oligopeptidase catalytic" evidence="3">
    <location>
        <begin position="444"/>
        <end position="657"/>
    </location>
</feature>
<name>A0A6L8KKW8_9BURK</name>
<protein>
    <submittedName>
        <fullName evidence="4">Prolyl oligopeptidase family serine peptidase</fullName>
    </submittedName>
</protein>
<dbReference type="PANTHER" id="PTHR42776">
    <property type="entry name" value="SERINE PEPTIDASE S9 FAMILY MEMBER"/>
    <property type="match status" value="1"/>
</dbReference>
<dbReference type="SUPFAM" id="SSF53474">
    <property type="entry name" value="alpha/beta-Hydrolases"/>
    <property type="match status" value="1"/>
</dbReference>
<dbReference type="Gene3D" id="3.40.50.1820">
    <property type="entry name" value="alpha/beta hydrolase"/>
    <property type="match status" value="1"/>
</dbReference>
<sequence>MKTSLLPLLFALLATGASAAAPSATEFFETPQISHVSLSPKGGYVASVTALPEGKTVLVVRDTRDLAKFKLIMKTSTQEVLTAVHWVNENRIGFTIKNLRLEFEGNLDEMAADRDGANLTHLISGNWEHTREATGTMIKARVLTADYFFNDVTHDGSDDIIVEKYTWNQIDPQPDHSRLYRLNTRTRQLNDLLDGTQPAAVQEWLTDANDVPRVAMSRLQGRCISSYRHASDSGWRELDSGNCFKDRLFTPLFFDGDDTLYVRANHQGYGALFRYDLKAMQLAKEPFISVPGFDFAGTPEIDSSSRRLLGIHLQTDAGTTYWLNPQMKADQAKIDALLPATTNTIRCSAECLASPTLLVVASSDRQPDQYIIYERASGKLAGLGAAHPGIDPAQMGLRDFHRYTARDGRSIPAYVTLPPGQSTGPRPAVVLVHGGPHVRGAYWDWDAEAQFLATRGYVVIQPEFRGSTGFGYQHFEAGMKQWGMAMQDDLADAGQWAVKQGWADPKRIAIMGASYGGYATLMGLIKTPELYRCGVEWAGVTDIGLRFSAPHSDASRETLNYSLRTLIGDPDQDAELFRRYSPLVRAAELKQPLLMAHGVEDRRVTLDHATRFRDAVKQHNQNVEFIVYPNEGHGWRHEDNRIAFWQRVEAFLNKNLAN</sequence>
<evidence type="ECO:0000259" key="3">
    <source>
        <dbReference type="Pfam" id="PF00326"/>
    </source>
</evidence>
<comment type="caution">
    <text evidence="4">The sequence shown here is derived from an EMBL/GenBank/DDBJ whole genome shotgun (WGS) entry which is preliminary data.</text>
</comment>
<evidence type="ECO:0000256" key="1">
    <source>
        <dbReference type="ARBA" id="ARBA00022801"/>
    </source>
</evidence>
<dbReference type="PANTHER" id="PTHR42776:SF27">
    <property type="entry name" value="DIPEPTIDYL PEPTIDASE FAMILY MEMBER 6"/>
    <property type="match status" value="1"/>
</dbReference>
<evidence type="ECO:0000313" key="5">
    <source>
        <dbReference type="Proteomes" id="UP000479335"/>
    </source>
</evidence>
<feature type="signal peptide" evidence="2">
    <location>
        <begin position="1"/>
        <end position="19"/>
    </location>
</feature>
<evidence type="ECO:0000256" key="2">
    <source>
        <dbReference type="SAM" id="SignalP"/>
    </source>
</evidence>
<keyword evidence="5" id="KW-1185">Reference proteome</keyword>
<proteinExistence type="predicted"/>
<dbReference type="Proteomes" id="UP000479335">
    <property type="component" value="Unassembled WGS sequence"/>
</dbReference>
<dbReference type="GO" id="GO:0006508">
    <property type="term" value="P:proteolysis"/>
    <property type="evidence" value="ECO:0007669"/>
    <property type="project" value="InterPro"/>
</dbReference>
<accession>A0A6L8KKW8</accession>